<dbReference type="Proteomes" id="UP000199239">
    <property type="component" value="Unassembled WGS sequence"/>
</dbReference>
<gene>
    <name evidence="2" type="ORF">SAMN04488040_0474</name>
</gene>
<proteinExistence type="predicted"/>
<keyword evidence="3" id="KW-1185">Reference proteome</keyword>
<keyword evidence="1" id="KW-0472">Membrane</keyword>
<dbReference type="AlphaFoldDB" id="A0A1I6Q3C9"/>
<protein>
    <submittedName>
        <fullName evidence="2">Uncharacterized protein</fullName>
    </submittedName>
</protein>
<dbReference type="EMBL" id="FPAJ01000001">
    <property type="protein sequence ID" value="SFS46933.1"/>
    <property type="molecule type" value="Genomic_DNA"/>
</dbReference>
<keyword evidence="1" id="KW-0812">Transmembrane</keyword>
<evidence type="ECO:0000313" key="2">
    <source>
        <dbReference type="EMBL" id="SFS46933.1"/>
    </source>
</evidence>
<evidence type="ECO:0000256" key="1">
    <source>
        <dbReference type="SAM" id="Phobius"/>
    </source>
</evidence>
<keyword evidence="1" id="KW-1133">Transmembrane helix</keyword>
<reference evidence="3" key="1">
    <citation type="submission" date="2016-10" db="EMBL/GenBank/DDBJ databases">
        <authorList>
            <person name="Varghese N."/>
            <person name="Submissions S."/>
        </authorList>
    </citation>
    <scope>NUCLEOTIDE SEQUENCE [LARGE SCALE GENOMIC DNA]</scope>
    <source>
        <strain evidence="3">DSM 23422</strain>
    </source>
</reference>
<name>A0A1I6Q3C9_9RHOB</name>
<organism evidence="2 3">
    <name type="scientific">Sulfitobacter marinus</name>
    <dbReference type="NCBI Taxonomy" id="394264"/>
    <lineage>
        <taxon>Bacteria</taxon>
        <taxon>Pseudomonadati</taxon>
        <taxon>Pseudomonadota</taxon>
        <taxon>Alphaproteobacteria</taxon>
        <taxon>Rhodobacterales</taxon>
        <taxon>Roseobacteraceae</taxon>
        <taxon>Sulfitobacter</taxon>
    </lineage>
</organism>
<dbReference type="STRING" id="394264.SAMN04488040_0474"/>
<sequence>MGGDLPETMRGGVVLAAALGFIVYAGQAAGIGWAQLYRWITVSKFPTTARRADRSSMCRMGM</sequence>
<feature type="transmembrane region" description="Helical" evidence="1">
    <location>
        <begin position="12"/>
        <end position="34"/>
    </location>
</feature>
<accession>A0A1I6Q3C9</accession>
<evidence type="ECO:0000313" key="3">
    <source>
        <dbReference type="Proteomes" id="UP000199239"/>
    </source>
</evidence>